<evidence type="ECO:0000313" key="1">
    <source>
        <dbReference type="EMBL" id="CAB4764470.1"/>
    </source>
</evidence>
<proteinExistence type="predicted"/>
<reference evidence="1" key="1">
    <citation type="submission" date="2020-05" db="EMBL/GenBank/DDBJ databases">
        <authorList>
            <person name="Chiriac C."/>
            <person name="Salcher M."/>
            <person name="Ghai R."/>
            <person name="Kavagutti S V."/>
        </authorList>
    </citation>
    <scope>NUCLEOTIDE SEQUENCE</scope>
</reference>
<dbReference type="AlphaFoldDB" id="A0A6J6UXF5"/>
<gene>
    <name evidence="1" type="ORF">UFOPK2754_02650</name>
</gene>
<accession>A0A6J6UXF5</accession>
<organism evidence="1">
    <name type="scientific">freshwater metagenome</name>
    <dbReference type="NCBI Taxonomy" id="449393"/>
    <lineage>
        <taxon>unclassified sequences</taxon>
        <taxon>metagenomes</taxon>
        <taxon>ecological metagenomes</taxon>
    </lineage>
</organism>
<sequence>MRVRCGRRTWLKATGIRTITLPITSAIEGAAANSLSPQSLVTTPGLKYAGVNLYAFQPVGSAARAVGASGYIGVYPAELSATWPGNSNFT</sequence>
<name>A0A6J6UXF5_9ZZZZ</name>
<dbReference type="EMBL" id="CAEZYR010000128">
    <property type="protein sequence ID" value="CAB4764470.1"/>
    <property type="molecule type" value="Genomic_DNA"/>
</dbReference>
<protein>
    <submittedName>
        <fullName evidence="1">Unannotated protein</fullName>
    </submittedName>
</protein>